<evidence type="ECO:0000313" key="2">
    <source>
        <dbReference type="Proteomes" id="UP000309997"/>
    </source>
</evidence>
<proteinExistence type="predicted"/>
<comment type="caution">
    <text evidence="1">The sequence shown here is derived from an EMBL/GenBank/DDBJ whole genome shotgun (WGS) entry which is preliminary data.</text>
</comment>
<dbReference type="Proteomes" id="UP000309997">
    <property type="component" value="Unassembled WGS sequence"/>
</dbReference>
<organism evidence="1 2">
    <name type="scientific">Populus alba</name>
    <name type="common">White poplar</name>
    <dbReference type="NCBI Taxonomy" id="43335"/>
    <lineage>
        <taxon>Eukaryota</taxon>
        <taxon>Viridiplantae</taxon>
        <taxon>Streptophyta</taxon>
        <taxon>Embryophyta</taxon>
        <taxon>Tracheophyta</taxon>
        <taxon>Spermatophyta</taxon>
        <taxon>Magnoliopsida</taxon>
        <taxon>eudicotyledons</taxon>
        <taxon>Gunneridae</taxon>
        <taxon>Pentapetalae</taxon>
        <taxon>rosids</taxon>
        <taxon>fabids</taxon>
        <taxon>Malpighiales</taxon>
        <taxon>Salicaceae</taxon>
        <taxon>Saliceae</taxon>
        <taxon>Populus</taxon>
    </lineage>
</organism>
<reference evidence="1 2" key="1">
    <citation type="journal article" date="2024" name="Plant Biotechnol. J.">
        <title>Genome and CRISPR/Cas9 system of a widespread forest tree (Populus alba) in the world.</title>
        <authorList>
            <person name="Liu Y.J."/>
            <person name="Jiang P.F."/>
            <person name="Han X.M."/>
            <person name="Li X.Y."/>
            <person name="Wang H.M."/>
            <person name="Wang Y.J."/>
            <person name="Wang X.X."/>
            <person name="Zeng Q.Y."/>
        </authorList>
    </citation>
    <scope>NUCLEOTIDE SEQUENCE [LARGE SCALE GENOMIC DNA]</scope>
    <source>
        <strain evidence="2">cv. PAL-ZL1</strain>
    </source>
</reference>
<evidence type="ECO:0000313" key="1">
    <source>
        <dbReference type="EMBL" id="KAL3604722.1"/>
    </source>
</evidence>
<accession>A0ACC4CUG1</accession>
<sequence>MSTPSPSPSPPPPHSPPTNLTPLSSKKTQPLPWTHQETIHLIQAYQEKWYSLKRGQLKASQWEEVAVTVAARCGYDYNHPSKSAVQCRHKMEKLRRRYRDEKRVMALGGTCYWQYFDLMDSLERGPLPISAQPLARVPSQENYHTRNRNNGVLGEYDDDKGEDEDDDDEDYGYRSKLRSRSINYILRKPSIVNRYAGGGPSGVSREAEKKRKREEVEEEEEEEEEEEGEEGVEMGLAGQIKAFSERMVKLERKKLEVMKETERSRMEMENKKLEMILDSHRKIVHMIGEAFGLFRFEGVACYRFSNDILKFSGEDASLPASCEPYMHCMASRKSATLCFGSIFSASFPCIQDTSLLIPESLLETSAFALV</sequence>
<name>A0ACC4CUG1_POPAL</name>
<keyword evidence="2" id="KW-1185">Reference proteome</keyword>
<dbReference type="EMBL" id="RCHU02000002">
    <property type="protein sequence ID" value="KAL3604722.1"/>
    <property type="molecule type" value="Genomic_DNA"/>
</dbReference>
<protein>
    <submittedName>
        <fullName evidence="1">Uncharacterized protein</fullName>
    </submittedName>
</protein>
<gene>
    <name evidence="1" type="ORF">D5086_005581</name>
</gene>